<feature type="transmembrane region" description="Helical" evidence="1">
    <location>
        <begin position="42"/>
        <end position="61"/>
    </location>
</feature>
<sequence>MRLKLRFDSLKETKPTEYASRFIFGGLVTVFAGLIADHYGPVVGGLFLAFPGIFPAGVSLVEKHKTQREALAGKLGTRSARGEAGVEAAGGSIGAVGLVGFAMVLWRGLPTHTFSLMLFIASGAWIVVAGVFWWARERM</sequence>
<protein>
    <recommendedName>
        <fullName evidence="4">DUF3147 family protein</fullName>
    </recommendedName>
</protein>
<feature type="transmembrane region" description="Helical" evidence="1">
    <location>
        <begin position="84"/>
        <end position="106"/>
    </location>
</feature>
<dbReference type="EMBL" id="JACHEB010000010">
    <property type="protein sequence ID" value="MBB5330494.1"/>
    <property type="molecule type" value="Genomic_DNA"/>
</dbReference>
<accession>A0A9X0QHY5</accession>
<evidence type="ECO:0000256" key="1">
    <source>
        <dbReference type="SAM" id="Phobius"/>
    </source>
</evidence>
<evidence type="ECO:0000313" key="3">
    <source>
        <dbReference type="Proteomes" id="UP000535182"/>
    </source>
</evidence>
<organism evidence="2 3">
    <name type="scientific">Tunturiibacter gelidiferens</name>
    <dbReference type="NCBI Taxonomy" id="3069689"/>
    <lineage>
        <taxon>Bacteria</taxon>
        <taxon>Pseudomonadati</taxon>
        <taxon>Acidobacteriota</taxon>
        <taxon>Terriglobia</taxon>
        <taxon>Terriglobales</taxon>
        <taxon>Acidobacteriaceae</taxon>
        <taxon>Tunturiibacter</taxon>
    </lineage>
</organism>
<dbReference type="Proteomes" id="UP000535182">
    <property type="component" value="Unassembled WGS sequence"/>
</dbReference>
<feature type="transmembrane region" description="Helical" evidence="1">
    <location>
        <begin position="112"/>
        <end position="135"/>
    </location>
</feature>
<reference evidence="2 3" key="1">
    <citation type="submission" date="2020-08" db="EMBL/GenBank/DDBJ databases">
        <title>Genomic Encyclopedia of Type Strains, Phase IV (KMG-V): Genome sequencing to study the core and pangenomes of soil and plant-associated prokaryotes.</title>
        <authorList>
            <person name="Whitman W."/>
        </authorList>
    </citation>
    <scope>NUCLEOTIDE SEQUENCE [LARGE SCALE GENOMIC DNA]</scope>
    <source>
        <strain evidence="2 3">X5P2</strain>
    </source>
</reference>
<keyword evidence="1" id="KW-1133">Transmembrane helix</keyword>
<proteinExistence type="predicted"/>
<dbReference type="AlphaFoldDB" id="A0A9X0QHY5"/>
<evidence type="ECO:0008006" key="4">
    <source>
        <dbReference type="Google" id="ProtNLM"/>
    </source>
</evidence>
<keyword evidence="3" id="KW-1185">Reference proteome</keyword>
<comment type="caution">
    <text evidence="2">The sequence shown here is derived from an EMBL/GenBank/DDBJ whole genome shotgun (WGS) entry which is preliminary data.</text>
</comment>
<name>A0A9X0QHY5_9BACT</name>
<gene>
    <name evidence="2" type="ORF">HDF14_004129</name>
</gene>
<evidence type="ECO:0000313" key="2">
    <source>
        <dbReference type="EMBL" id="MBB5330494.1"/>
    </source>
</evidence>
<dbReference type="RefSeq" id="WP_183979953.1">
    <property type="nucleotide sequence ID" value="NZ_JACHEB010000010.1"/>
</dbReference>
<keyword evidence="1" id="KW-0472">Membrane</keyword>
<feature type="transmembrane region" description="Helical" evidence="1">
    <location>
        <begin position="18"/>
        <end position="36"/>
    </location>
</feature>
<keyword evidence="1" id="KW-0812">Transmembrane</keyword>